<dbReference type="PANTHER" id="PTHR30193:SF1">
    <property type="entry name" value="ABC TRANSPORTER PERMEASE PROTEIN YESP-RELATED"/>
    <property type="match status" value="1"/>
</dbReference>
<evidence type="ECO:0000256" key="5">
    <source>
        <dbReference type="ARBA" id="ARBA00022989"/>
    </source>
</evidence>
<keyword evidence="10" id="KW-1185">Reference proteome</keyword>
<evidence type="ECO:0000259" key="8">
    <source>
        <dbReference type="PROSITE" id="PS50928"/>
    </source>
</evidence>
<feature type="transmembrane region" description="Helical" evidence="7">
    <location>
        <begin position="259"/>
        <end position="281"/>
    </location>
</feature>
<dbReference type="SUPFAM" id="SSF161098">
    <property type="entry name" value="MetI-like"/>
    <property type="match status" value="1"/>
</dbReference>
<dbReference type="InterPro" id="IPR035906">
    <property type="entry name" value="MetI-like_sf"/>
</dbReference>
<dbReference type="PANTHER" id="PTHR30193">
    <property type="entry name" value="ABC TRANSPORTER PERMEASE PROTEIN"/>
    <property type="match status" value="1"/>
</dbReference>
<dbReference type="Pfam" id="PF00528">
    <property type="entry name" value="BPD_transp_1"/>
    <property type="match status" value="1"/>
</dbReference>
<evidence type="ECO:0000313" key="9">
    <source>
        <dbReference type="EMBL" id="KJF38486.1"/>
    </source>
</evidence>
<feature type="transmembrane region" description="Helical" evidence="7">
    <location>
        <begin position="148"/>
        <end position="175"/>
    </location>
</feature>
<dbReference type="Proteomes" id="UP000032483">
    <property type="component" value="Unassembled WGS sequence"/>
</dbReference>
<comment type="subcellular location">
    <subcellularLocation>
        <location evidence="1 7">Cell membrane</location>
        <topology evidence="1 7">Multi-pass membrane protein</topology>
    </subcellularLocation>
</comment>
<dbReference type="InterPro" id="IPR000515">
    <property type="entry name" value="MetI-like"/>
</dbReference>
<organism evidence="9 10">
    <name type="scientific">Ruthenibacterium lactatiformans</name>
    <dbReference type="NCBI Taxonomy" id="1550024"/>
    <lineage>
        <taxon>Bacteria</taxon>
        <taxon>Bacillati</taxon>
        <taxon>Bacillota</taxon>
        <taxon>Clostridia</taxon>
        <taxon>Eubacteriales</taxon>
        <taxon>Oscillospiraceae</taxon>
        <taxon>Ruthenibacterium</taxon>
    </lineage>
</organism>
<feature type="transmembrane region" description="Helical" evidence="7">
    <location>
        <begin position="21"/>
        <end position="43"/>
    </location>
</feature>
<keyword evidence="6 7" id="KW-0472">Membrane</keyword>
<dbReference type="PROSITE" id="PS50928">
    <property type="entry name" value="ABC_TM1"/>
    <property type="match status" value="1"/>
</dbReference>
<feature type="transmembrane region" description="Helical" evidence="7">
    <location>
        <begin position="111"/>
        <end position="128"/>
    </location>
</feature>
<feature type="domain" description="ABC transmembrane type-1" evidence="8">
    <location>
        <begin position="73"/>
        <end position="280"/>
    </location>
</feature>
<proteinExistence type="inferred from homology"/>
<sequence>MGYAKNGWLYKEKTAGYIFSAPFIFGFLFFVIVPVATSLYYAFCNYNILKPARWVGLKNFIDIFQDPTFYKALGVTLKFAFISVPLKLVFALIVALILLKGTKLTPFYRAAYYLPSILGSSVAVAILWKRMFAVDGLVNKLLGIQFAWLGSTTAALWVIILLAVWQFGSSMLIFLSAMKQIPPELYEAARVDGAGGIYTFFRITLPLLTPTIFFNLVMQLINGFMVFAQGQIITDGKPMNSTLFYVLYMYQQSFEYSKVGYAAAMGWILLVLVALFTGLLFKTKKYWVYE</sequence>
<keyword evidence="3" id="KW-1003">Cell membrane</keyword>
<evidence type="ECO:0000256" key="2">
    <source>
        <dbReference type="ARBA" id="ARBA00022448"/>
    </source>
</evidence>
<dbReference type="GO" id="GO:0005886">
    <property type="term" value="C:plasma membrane"/>
    <property type="evidence" value="ECO:0007669"/>
    <property type="project" value="UniProtKB-SubCell"/>
</dbReference>
<evidence type="ECO:0000256" key="4">
    <source>
        <dbReference type="ARBA" id="ARBA00022692"/>
    </source>
</evidence>
<evidence type="ECO:0000313" key="10">
    <source>
        <dbReference type="Proteomes" id="UP000032483"/>
    </source>
</evidence>
<keyword evidence="4 7" id="KW-0812">Transmembrane</keyword>
<dbReference type="Gene3D" id="1.10.3720.10">
    <property type="entry name" value="MetI-like"/>
    <property type="match status" value="1"/>
</dbReference>
<comment type="caution">
    <text evidence="9">The sequence shown here is derived from an EMBL/GenBank/DDBJ whole genome shotgun (WGS) entry which is preliminary data.</text>
</comment>
<accession>A0A0D8IW21</accession>
<evidence type="ECO:0000256" key="3">
    <source>
        <dbReference type="ARBA" id="ARBA00022475"/>
    </source>
</evidence>
<keyword evidence="2 7" id="KW-0813">Transport</keyword>
<evidence type="ECO:0000256" key="6">
    <source>
        <dbReference type="ARBA" id="ARBA00023136"/>
    </source>
</evidence>
<evidence type="ECO:0000256" key="7">
    <source>
        <dbReference type="RuleBase" id="RU363032"/>
    </source>
</evidence>
<evidence type="ECO:0000256" key="1">
    <source>
        <dbReference type="ARBA" id="ARBA00004651"/>
    </source>
</evidence>
<keyword evidence="5 7" id="KW-1133">Transmembrane helix</keyword>
<comment type="similarity">
    <text evidence="7">Belongs to the binding-protein-dependent transport system permease family.</text>
</comment>
<dbReference type="EMBL" id="JXXK01000041">
    <property type="protein sequence ID" value="KJF38486.1"/>
    <property type="molecule type" value="Genomic_DNA"/>
</dbReference>
<dbReference type="PATRIC" id="fig|1550024.3.peg.4075"/>
<feature type="transmembrane region" description="Helical" evidence="7">
    <location>
        <begin position="79"/>
        <end position="99"/>
    </location>
</feature>
<name>A0A0D8IW21_9FIRM</name>
<gene>
    <name evidence="9" type="ORF">TQ39_17805</name>
</gene>
<reference evidence="9" key="1">
    <citation type="submission" date="2015-02" db="EMBL/GenBank/DDBJ databases">
        <title>A novel member of the family Ruminococcaceae isolated from human feces.</title>
        <authorList>
            <person name="Shkoporov A.N."/>
            <person name="Chaplin A.V."/>
            <person name="Motuzova O.V."/>
            <person name="Kafarskaia L.I."/>
            <person name="Khokhlova E.V."/>
            <person name="Efimov B.A."/>
        </authorList>
    </citation>
    <scope>NUCLEOTIDE SEQUENCE [LARGE SCALE GENOMIC DNA]</scope>
    <source>
        <strain evidence="9">585-1</strain>
    </source>
</reference>
<dbReference type="GO" id="GO:0055085">
    <property type="term" value="P:transmembrane transport"/>
    <property type="evidence" value="ECO:0007669"/>
    <property type="project" value="InterPro"/>
</dbReference>
<dbReference type="InterPro" id="IPR051393">
    <property type="entry name" value="ABC_transporter_permease"/>
</dbReference>
<dbReference type="AlphaFoldDB" id="A0A0D8IW21"/>
<dbReference type="CDD" id="cd06261">
    <property type="entry name" value="TM_PBP2"/>
    <property type="match status" value="1"/>
</dbReference>
<protein>
    <submittedName>
        <fullName evidence="9">ABC transporter permease</fullName>
    </submittedName>
</protein>